<feature type="binding site" evidence="7">
    <location>
        <begin position="227"/>
        <end position="232"/>
    </location>
    <ligand>
        <name>GTP</name>
        <dbReference type="ChEBI" id="CHEBI:37565"/>
    </ligand>
</feature>
<feature type="binding site" evidence="7">
    <location>
        <begin position="246"/>
        <end position="252"/>
    </location>
    <ligand>
        <name>GTP</name>
        <dbReference type="ChEBI" id="CHEBI:37565"/>
    </ligand>
</feature>
<comment type="caution">
    <text evidence="9">The sequence shown here is derived from an EMBL/GenBank/DDBJ whole genome shotgun (WGS) entry which is preliminary data.</text>
</comment>
<sequence>MADHGDTIFALASARGKAGVSVIRISGPGARDAAATLTGDLPPDREARLRVVRDAAGGRIDAALVLVFPEDHSFTGESVVELQTHGSTAVVQAVLACLGQLEGCRLAEPGEFTRRALDNNRLTLTEVEGLSDLIEAETEAQRKQADRLFRGELRARAEEWRQDLIRASALIEASIDFADEEIPDGVIAEAQDLIAKTKRSVDLELNGAQAARGVREGFEVAIVGRPNVGKSTLLNAIARRDAAIVSDIAGTTRDIVEARVDLNGQNVLFLDTAGLRESGDTIEQLGVEKARSRSSAADLRVFLGEGASELGVPVESSDIVIGAKADISGQGVSGLTGEGVAELLKEVSDRLETFVAGSSLASHERHVVALSDASAELALAGSLLGSDEGAFDLAAESIRASITALERLVGRVGIEDVYDEIFRSFCLGK</sequence>
<dbReference type="GO" id="GO:0005737">
    <property type="term" value="C:cytoplasm"/>
    <property type="evidence" value="ECO:0007669"/>
    <property type="project" value="UniProtKB-SubCell"/>
</dbReference>
<feature type="binding site" evidence="7">
    <location>
        <position position="252"/>
    </location>
    <ligand>
        <name>Mg(2+)</name>
        <dbReference type="ChEBI" id="CHEBI:18420"/>
    </ligand>
</feature>
<feature type="domain" description="TrmE-type G" evidence="8">
    <location>
        <begin position="217"/>
        <end position="352"/>
    </location>
</feature>
<dbReference type="InterPro" id="IPR027368">
    <property type="entry name" value="MnmE_dom2"/>
</dbReference>
<feature type="binding site" evidence="7">
    <location>
        <position position="121"/>
    </location>
    <ligand>
        <name>(6S)-5-formyl-5,6,7,8-tetrahydrofolate</name>
        <dbReference type="ChEBI" id="CHEBI:57457"/>
    </ligand>
</feature>
<feature type="binding site" evidence="7">
    <location>
        <position position="81"/>
    </location>
    <ligand>
        <name>(6S)-5-formyl-5,6,7,8-tetrahydrofolate</name>
        <dbReference type="ChEBI" id="CHEBI:57457"/>
    </ligand>
</feature>
<feature type="binding site" evidence="7">
    <location>
        <position position="251"/>
    </location>
    <ligand>
        <name>K(+)</name>
        <dbReference type="ChEBI" id="CHEBI:29103"/>
    </ligand>
</feature>
<feature type="binding site" evidence="7">
    <location>
        <position position="227"/>
    </location>
    <ligand>
        <name>K(+)</name>
        <dbReference type="ChEBI" id="CHEBI:29103"/>
    </ligand>
</feature>
<dbReference type="CDD" id="cd14858">
    <property type="entry name" value="TrmE_N"/>
    <property type="match status" value="1"/>
</dbReference>
<comment type="subcellular location">
    <subcellularLocation>
        <location evidence="7">Cytoplasm</location>
    </subcellularLocation>
</comment>
<feature type="binding site" evidence="7">
    <location>
        <position position="24"/>
    </location>
    <ligand>
        <name>(6S)-5-formyl-5,6,7,8-tetrahydrofolate</name>
        <dbReference type="ChEBI" id="CHEBI:57457"/>
    </ligand>
</feature>
<evidence type="ECO:0000256" key="6">
    <source>
        <dbReference type="ARBA" id="ARBA00023134"/>
    </source>
</evidence>
<keyword evidence="7" id="KW-0460">Magnesium</keyword>
<dbReference type="OrthoDB" id="9805918at2"/>
<dbReference type="GO" id="GO:0030488">
    <property type="term" value="P:tRNA methylation"/>
    <property type="evidence" value="ECO:0007669"/>
    <property type="project" value="TreeGrafter"/>
</dbReference>
<protein>
    <recommendedName>
        <fullName evidence="7">tRNA modification GTPase MnmE</fullName>
        <ecNumber evidence="7">3.6.-.-</ecNumber>
    </recommendedName>
</protein>
<evidence type="ECO:0000313" key="10">
    <source>
        <dbReference type="Proteomes" id="UP000036938"/>
    </source>
</evidence>
<dbReference type="InterPro" id="IPR025867">
    <property type="entry name" value="MnmE_helical"/>
</dbReference>
<dbReference type="InterPro" id="IPR027417">
    <property type="entry name" value="P-loop_NTPase"/>
</dbReference>
<evidence type="ECO:0000313" key="9">
    <source>
        <dbReference type="EMBL" id="KNG93699.1"/>
    </source>
</evidence>
<comment type="subunit">
    <text evidence="7">Homodimer. Heterotetramer of two MnmE and two MnmG subunits.</text>
</comment>
<dbReference type="RefSeq" id="WP_050530899.1">
    <property type="nucleotide sequence ID" value="NZ_AQQZ01000004.1"/>
</dbReference>
<dbReference type="GO" id="GO:0046872">
    <property type="term" value="F:metal ion binding"/>
    <property type="evidence" value="ECO:0007669"/>
    <property type="project" value="UniProtKB-KW"/>
</dbReference>
<dbReference type="EMBL" id="AQQZ01000004">
    <property type="protein sequence ID" value="KNG93699.1"/>
    <property type="molecule type" value="Genomic_DNA"/>
</dbReference>
<keyword evidence="5 7" id="KW-0630">Potassium</keyword>
<dbReference type="SUPFAM" id="SSF52540">
    <property type="entry name" value="P-loop containing nucleoside triphosphate hydrolases"/>
    <property type="match status" value="1"/>
</dbReference>
<dbReference type="NCBIfam" id="NF003661">
    <property type="entry name" value="PRK05291.1-3"/>
    <property type="match status" value="1"/>
</dbReference>
<dbReference type="Gene3D" id="1.20.120.430">
    <property type="entry name" value="tRNA modification GTPase MnmE domain 2"/>
    <property type="match status" value="1"/>
</dbReference>
<dbReference type="InterPro" id="IPR006073">
    <property type="entry name" value="GTP-bd"/>
</dbReference>
<feature type="binding site" evidence="7">
    <location>
        <position position="231"/>
    </location>
    <ligand>
        <name>Mg(2+)</name>
        <dbReference type="ChEBI" id="CHEBI:18420"/>
    </ligand>
</feature>
<dbReference type="NCBIfam" id="TIGR00231">
    <property type="entry name" value="small_GTP"/>
    <property type="match status" value="1"/>
</dbReference>
<evidence type="ECO:0000256" key="2">
    <source>
        <dbReference type="ARBA" id="ARBA00022694"/>
    </source>
</evidence>
<dbReference type="SUPFAM" id="SSF116878">
    <property type="entry name" value="TrmE connector domain"/>
    <property type="match status" value="1"/>
</dbReference>
<dbReference type="PANTHER" id="PTHR42714:SF2">
    <property type="entry name" value="TRNA MODIFICATION GTPASE GTPBP3, MITOCHONDRIAL"/>
    <property type="match status" value="1"/>
</dbReference>
<dbReference type="Pfam" id="PF12631">
    <property type="entry name" value="MnmE_helical"/>
    <property type="match status" value="1"/>
</dbReference>
<evidence type="ECO:0000256" key="3">
    <source>
        <dbReference type="ARBA" id="ARBA00022741"/>
    </source>
</evidence>
<dbReference type="InterPro" id="IPR031168">
    <property type="entry name" value="G_TrmE"/>
</dbReference>
<dbReference type="InterPro" id="IPR005225">
    <property type="entry name" value="Small_GTP-bd"/>
</dbReference>
<reference evidence="9 10" key="1">
    <citation type="journal article" date="2015" name="Int. J. Syst. Evol. Microbiol.">
        <title>Aestuariivita atlantica sp. nov., isolated from deep sea sediment of the Atlantic Ocean.</title>
        <authorList>
            <person name="Li G."/>
            <person name="Lai Q."/>
            <person name="Du Y."/>
            <person name="Liu X."/>
            <person name="Sun F."/>
            <person name="Shao Z."/>
        </authorList>
    </citation>
    <scope>NUCLEOTIDE SEQUENCE [LARGE SCALE GENOMIC DNA]</scope>
    <source>
        <strain evidence="9 10">22II-S11-z3</strain>
    </source>
</reference>
<comment type="cofactor">
    <cofactor evidence="7">
        <name>K(+)</name>
        <dbReference type="ChEBI" id="CHEBI:29103"/>
    </cofactor>
    <text evidence="7">Binds 1 potassium ion per subunit.</text>
</comment>
<dbReference type="Gene3D" id="3.30.1360.120">
    <property type="entry name" value="Probable tRNA modification gtpase trme, domain 1"/>
    <property type="match status" value="1"/>
</dbReference>
<keyword evidence="6 7" id="KW-0342">GTP-binding</keyword>
<dbReference type="AlphaFoldDB" id="A0A0L1JPK8"/>
<dbReference type="InterPro" id="IPR004520">
    <property type="entry name" value="GTPase_MnmE"/>
</dbReference>
<dbReference type="GO" id="GO:0002098">
    <property type="term" value="P:tRNA wobble uridine modification"/>
    <property type="evidence" value="ECO:0007669"/>
    <property type="project" value="TreeGrafter"/>
</dbReference>
<evidence type="ECO:0000259" key="8">
    <source>
        <dbReference type="PROSITE" id="PS51709"/>
    </source>
</evidence>
<dbReference type="PATRIC" id="fig|1317121.7.peg.2866"/>
<accession>A0A0L1JPK8</accession>
<dbReference type="GO" id="GO:0005525">
    <property type="term" value="F:GTP binding"/>
    <property type="evidence" value="ECO:0007669"/>
    <property type="project" value="UniProtKB-UniRule"/>
</dbReference>
<gene>
    <name evidence="7" type="primary">mnmE</name>
    <name evidence="7" type="synonym">trmE</name>
    <name evidence="9" type="ORF">ATO11_10950</name>
</gene>
<dbReference type="STRING" id="1317121.ATO11_10950"/>
<dbReference type="Pfam" id="PF10396">
    <property type="entry name" value="TrmE_N"/>
    <property type="match status" value="1"/>
</dbReference>
<dbReference type="CDD" id="cd04164">
    <property type="entry name" value="trmE"/>
    <property type="match status" value="1"/>
</dbReference>
<comment type="function">
    <text evidence="7">Exhibits a very high intrinsic GTPase hydrolysis rate. Involved in the addition of a carboxymethylaminomethyl (cmnm) group at the wobble position (U34) of certain tRNAs, forming tRNA-cmnm(5)s(2)U34.</text>
</comment>
<feature type="binding site" evidence="7">
    <location>
        <begin position="271"/>
        <end position="274"/>
    </location>
    <ligand>
        <name>GTP</name>
        <dbReference type="ChEBI" id="CHEBI:37565"/>
    </ligand>
</feature>
<dbReference type="FunFam" id="3.30.1360.120:FF:000007">
    <property type="entry name" value="tRNA modification GTPase GTPBP3, mitochondrial"/>
    <property type="match status" value="1"/>
</dbReference>
<feature type="binding site" evidence="7">
    <location>
        <position position="429"/>
    </location>
    <ligand>
        <name>(6S)-5-formyl-5,6,7,8-tetrahydrofolate</name>
        <dbReference type="ChEBI" id="CHEBI:57457"/>
    </ligand>
</feature>
<dbReference type="SUPFAM" id="SSF103025">
    <property type="entry name" value="Folate-binding domain"/>
    <property type="match status" value="1"/>
</dbReference>
<keyword evidence="4 7" id="KW-0378">Hydrolase</keyword>
<dbReference type="Gene3D" id="3.40.50.300">
    <property type="entry name" value="P-loop containing nucleotide triphosphate hydrolases"/>
    <property type="match status" value="1"/>
</dbReference>
<evidence type="ECO:0000256" key="1">
    <source>
        <dbReference type="ARBA" id="ARBA00011043"/>
    </source>
</evidence>
<keyword evidence="3 7" id="KW-0547">Nucleotide-binding</keyword>
<keyword evidence="10" id="KW-1185">Reference proteome</keyword>
<dbReference type="HAMAP" id="MF_00379">
    <property type="entry name" value="GTPase_MnmE"/>
    <property type="match status" value="1"/>
</dbReference>
<feature type="binding site" evidence="7">
    <location>
        <position position="248"/>
    </location>
    <ligand>
        <name>K(+)</name>
        <dbReference type="ChEBI" id="CHEBI:29103"/>
    </ligand>
</feature>
<feature type="binding site" evidence="7">
    <location>
        <position position="246"/>
    </location>
    <ligand>
        <name>K(+)</name>
        <dbReference type="ChEBI" id="CHEBI:29103"/>
    </ligand>
</feature>
<keyword evidence="7" id="KW-0963">Cytoplasm</keyword>
<organism evidence="9 10">
    <name type="scientific">Pseudaestuariivita atlantica</name>
    <dbReference type="NCBI Taxonomy" id="1317121"/>
    <lineage>
        <taxon>Bacteria</taxon>
        <taxon>Pseudomonadati</taxon>
        <taxon>Pseudomonadota</taxon>
        <taxon>Alphaproteobacteria</taxon>
        <taxon>Rhodobacterales</taxon>
        <taxon>Paracoccaceae</taxon>
        <taxon>Pseudaestuariivita</taxon>
    </lineage>
</organism>
<comment type="similarity">
    <text evidence="1 7">Belongs to the TRAFAC class TrmE-Era-EngA-EngB-Septin-like GTPase superfamily. TrmE GTPase family.</text>
</comment>
<name>A0A0L1JPK8_9RHOB</name>
<evidence type="ECO:0000256" key="7">
    <source>
        <dbReference type="HAMAP-Rule" id="MF_00379"/>
    </source>
</evidence>
<dbReference type="PROSITE" id="PS51709">
    <property type="entry name" value="G_TRME"/>
    <property type="match status" value="1"/>
</dbReference>
<dbReference type="InterPro" id="IPR018948">
    <property type="entry name" value="GTP-bd_TrmE_N"/>
</dbReference>
<dbReference type="InterPro" id="IPR027266">
    <property type="entry name" value="TrmE/GcvT-like"/>
</dbReference>
<dbReference type="GO" id="GO:0003924">
    <property type="term" value="F:GTPase activity"/>
    <property type="evidence" value="ECO:0007669"/>
    <property type="project" value="UniProtKB-UniRule"/>
</dbReference>
<dbReference type="PANTHER" id="PTHR42714">
    <property type="entry name" value="TRNA MODIFICATION GTPASE GTPBP3"/>
    <property type="match status" value="1"/>
</dbReference>
<keyword evidence="7" id="KW-0479">Metal-binding</keyword>
<comment type="caution">
    <text evidence="7">Lacks conserved residue(s) required for the propagation of feature annotation.</text>
</comment>
<dbReference type="Proteomes" id="UP000036938">
    <property type="component" value="Unassembled WGS sequence"/>
</dbReference>
<proteinExistence type="inferred from homology"/>
<dbReference type="Pfam" id="PF01926">
    <property type="entry name" value="MMR_HSR1"/>
    <property type="match status" value="1"/>
</dbReference>
<evidence type="ECO:0000256" key="4">
    <source>
        <dbReference type="ARBA" id="ARBA00022801"/>
    </source>
</evidence>
<dbReference type="EC" id="3.6.-.-" evidence="7"/>
<keyword evidence="2 7" id="KW-0819">tRNA processing</keyword>
<evidence type="ECO:0000256" key="5">
    <source>
        <dbReference type="ARBA" id="ARBA00022958"/>
    </source>
</evidence>